<dbReference type="RefSeq" id="WP_152076422.1">
    <property type="nucleotide sequence ID" value="NZ_CAAKNU010000058.1"/>
</dbReference>
<gene>
    <name evidence="1" type="ORF">KCJAJFAP_00130</name>
</gene>
<evidence type="ECO:0000313" key="1">
    <source>
        <dbReference type="EMBL" id="VWL95106.1"/>
    </source>
</evidence>
<dbReference type="AlphaFoldDB" id="A0A5K1J002"/>
<reference evidence="1 2" key="1">
    <citation type="submission" date="2019-10" db="EMBL/GenBank/DDBJ databases">
        <authorList>
            <person name="Wolf R A."/>
        </authorList>
    </citation>
    <scope>NUCLEOTIDE SEQUENCE [LARGE SCALE GENOMIC DNA]</scope>
    <source>
        <strain evidence="1">Collinsella_aerofaciens_MC2</strain>
    </source>
</reference>
<protein>
    <submittedName>
        <fullName evidence="1">Uncharacterized protein</fullName>
    </submittedName>
</protein>
<dbReference type="EMBL" id="CABWIE010000019">
    <property type="protein sequence ID" value="VWL95106.1"/>
    <property type="molecule type" value="Genomic_DNA"/>
</dbReference>
<keyword evidence="2" id="KW-1185">Reference proteome</keyword>
<sequence>MVRVRLEGLPDEVHRTANAMQAAGCVLERSREYPNRGESRYVRVYLECYIPEGLEVSRHD</sequence>
<organism evidence="1 2">
    <name type="scientific">Collinsella aerofaciens</name>
    <dbReference type="NCBI Taxonomy" id="74426"/>
    <lineage>
        <taxon>Bacteria</taxon>
        <taxon>Bacillati</taxon>
        <taxon>Actinomycetota</taxon>
        <taxon>Coriobacteriia</taxon>
        <taxon>Coriobacteriales</taxon>
        <taxon>Coriobacteriaceae</taxon>
        <taxon>Collinsella</taxon>
    </lineage>
</organism>
<name>A0A5K1J002_9ACTN</name>
<accession>A0A5K1J002</accession>
<proteinExistence type="predicted"/>
<dbReference type="Proteomes" id="UP000361836">
    <property type="component" value="Unassembled WGS sequence"/>
</dbReference>
<evidence type="ECO:0000313" key="2">
    <source>
        <dbReference type="Proteomes" id="UP000361836"/>
    </source>
</evidence>